<dbReference type="CDD" id="cd18186">
    <property type="entry name" value="BTB_POZ_ZBTB_KLHL-like"/>
    <property type="match status" value="1"/>
</dbReference>
<dbReference type="PANTHER" id="PTHR24413">
    <property type="entry name" value="SPECKLE-TYPE POZ PROTEIN"/>
    <property type="match status" value="1"/>
</dbReference>
<evidence type="ECO:0000313" key="3">
    <source>
        <dbReference type="WBParaSite" id="PDA_v2.g18768.t1"/>
    </source>
</evidence>
<dbReference type="AlphaFoldDB" id="A0A914PLC8"/>
<evidence type="ECO:0000259" key="1">
    <source>
        <dbReference type="PROSITE" id="PS50097"/>
    </source>
</evidence>
<name>A0A914PLC8_9BILA</name>
<dbReference type="PROSITE" id="PS50097">
    <property type="entry name" value="BTB"/>
    <property type="match status" value="1"/>
</dbReference>
<feature type="domain" description="BTB" evidence="1">
    <location>
        <begin position="150"/>
        <end position="214"/>
    </location>
</feature>
<organism evidence="2 3">
    <name type="scientific">Panagrolaimus davidi</name>
    <dbReference type="NCBI Taxonomy" id="227884"/>
    <lineage>
        <taxon>Eukaryota</taxon>
        <taxon>Metazoa</taxon>
        <taxon>Ecdysozoa</taxon>
        <taxon>Nematoda</taxon>
        <taxon>Chromadorea</taxon>
        <taxon>Rhabditida</taxon>
        <taxon>Tylenchina</taxon>
        <taxon>Panagrolaimomorpha</taxon>
        <taxon>Panagrolaimoidea</taxon>
        <taxon>Panagrolaimidae</taxon>
        <taxon>Panagrolaimus</taxon>
    </lineage>
</organism>
<proteinExistence type="predicted"/>
<dbReference type="WBParaSite" id="PDA_v2.g18768.t1">
    <property type="protein sequence ID" value="PDA_v2.g18768.t1"/>
    <property type="gene ID" value="PDA_v2.g18768"/>
</dbReference>
<dbReference type="SMART" id="SM00225">
    <property type="entry name" value="BTB"/>
    <property type="match status" value="1"/>
</dbReference>
<dbReference type="InterPro" id="IPR000210">
    <property type="entry name" value="BTB/POZ_dom"/>
</dbReference>
<protein>
    <submittedName>
        <fullName evidence="3">BTB domain-containing protein</fullName>
    </submittedName>
</protein>
<evidence type="ECO:0000313" key="2">
    <source>
        <dbReference type="Proteomes" id="UP000887578"/>
    </source>
</evidence>
<sequence>MVKIYRPINSTWEITNKNLEELKNGKTRISKFGAPFENVYYNFRIGSCFYFLSNNIKDFKLDFVIFAFQTTANITINFKHANFKYSFKDVTKQSELIKLPLNTFLDETNNFIGAEKLEIEIKGMFIIERNECPNISRTLNDGLWKNDVEKDFEIIVASENEKEIKVKIHKELLLSQSPVFEGMFKSGMKEANTNILKITDFNYETVNAAIQFFYGQEFSEYFSFNVLFELLRFADKYLIDHLTNYITSFISYRISPSNVCEIYNFAVASNFIESVSKLQKECYDFSIVCLNENIPLENFDTLDKEFVSL</sequence>
<accession>A0A914PLC8</accession>
<dbReference type="Pfam" id="PF00651">
    <property type="entry name" value="BTB"/>
    <property type="match status" value="1"/>
</dbReference>
<dbReference type="Gene3D" id="3.30.710.10">
    <property type="entry name" value="Potassium Channel Kv1.1, Chain A"/>
    <property type="match status" value="1"/>
</dbReference>
<reference evidence="3" key="1">
    <citation type="submission" date="2022-11" db="UniProtKB">
        <authorList>
            <consortium name="WormBaseParasite"/>
        </authorList>
    </citation>
    <scope>IDENTIFICATION</scope>
</reference>
<dbReference type="SUPFAM" id="SSF54695">
    <property type="entry name" value="POZ domain"/>
    <property type="match status" value="1"/>
</dbReference>
<dbReference type="Proteomes" id="UP000887578">
    <property type="component" value="Unplaced"/>
</dbReference>
<dbReference type="InterPro" id="IPR011333">
    <property type="entry name" value="SKP1/BTB/POZ_sf"/>
</dbReference>
<keyword evidence="2" id="KW-1185">Reference proteome</keyword>